<sequence>MQTEIEALPGYTDVVPMVFCGLFPSMQSEFEALRTAFERLSLNDAALKFDPENSSALGLGFRCGFLGMLHMEVVKERLEREYGMDLIVTSPSVVYEVDLKGGETINIEFANMLPDPQLVKAIKEPYVLLDMIVPETSVGVAMDIALQRRSVWRNTNFLTEGRVLMQFEMPMAEMIRDFFTEMKMRTSGYASMDYRALDYREGDLVKLEIDINKTTAHPLSTICHRSRALALAKKMVEILVEQIPPQLILIVIQARIGSHVINSGRIKAVRKNVLAKCYGGDVSRKMKLLAKQAKGKAKMQAIGKVNVPSDAILAVIKGT</sequence>
<evidence type="ECO:0000256" key="3">
    <source>
        <dbReference type="ARBA" id="ARBA00022801"/>
    </source>
</evidence>
<dbReference type="PANTHER" id="PTHR43512">
    <property type="entry name" value="TRANSLATION FACTOR GUF1-RELATED"/>
    <property type="match status" value="1"/>
</dbReference>
<accession>A0ABN9U1M7</accession>
<evidence type="ECO:0000256" key="5">
    <source>
        <dbReference type="ARBA" id="ARBA00023134"/>
    </source>
</evidence>
<dbReference type="CDD" id="cd03709">
    <property type="entry name" value="lepA_C"/>
    <property type="match status" value="1"/>
</dbReference>
<keyword evidence="5" id="KW-0342">GTP-binding</keyword>
<dbReference type="InterPro" id="IPR006297">
    <property type="entry name" value="EF-4"/>
</dbReference>
<keyword evidence="2" id="KW-0496">Mitochondrion</keyword>
<proteinExistence type="predicted"/>
<feature type="domain" description="GTP-binding protein LepA C-terminal" evidence="7">
    <location>
        <begin position="211"/>
        <end position="317"/>
    </location>
</feature>
<dbReference type="InterPro" id="IPR038363">
    <property type="entry name" value="LepA_C_sf"/>
</dbReference>
<dbReference type="PANTHER" id="PTHR43512:SF4">
    <property type="entry name" value="TRANSLATION FACTOR GUF1 HOMOLOG, CHLOROPLASTIC"/>
    <property type="match status" value="1"/>
</dbReference>
<protein>
    <submittedName>
        <fullName evidence="8">Uncharacterized protein</fullName>
    </submittedName>
</protein>
<dbReference type="SUPFAM" id="SSF54980">
    <property type="entry name" value="EF-G C-terminal domain-like"/>
    <property type="match status" value="2"/>
</dbReference>
<dbReference type="InterPro" id="IPR000640">
    <property type="entry name" value="EFG_V-like"/>
</dbReference>
<evidence type="ECO:0000313" key="9">
    <source>
        <dbReference type="Proteomes" id="UP001189429"/>
    </source>
</evidence>
<keyword evidence="2" id="KW-0999">Mitochondrion inner membrane</keyword>
<evidence type="ECO:0000256" key="1">
    <source>
        <dbReference type="ARBA" id="ARBA00022741"/>
    </source>
</evidence>
<keyword evidence="3" id="KW-0378">Hydrolase</keyword>
<organism evidence="8 9">
    <name type="scientific">Prorocentrum cordatum</name>
    <dbReference type="NCBI Taxonomy" id="2364126"/>
    <lineage>
        <taxon>Eukaryota</taxon>
        <taxon>Sar</taxon>
        <taxon>Alveolata</taxon>
        <taxon>Dinophyceae</taxon>
        <taxon>Prorocentrales</taxon>
        <taxon>Prorocentraceae</taxon>
        <taxon>Prorocentrum</taxon>
    </lineage>
</organism>
<comment type="caution">
    <text evidence="8">The sequence shown here is derived from an EMBL/GenBank/DDBJ whole genome shotgun (WGS) entry which is preliminary data.</text>
</comment>
<evidence type="ECO:0000313" key="8">
    <source>
        <dbReference type="EMBL" id="CAK0852688.1"/>
    </source>
</evidence>
<gene>
    <name evidence="8" type="ORF">PCOR1329_LOCUS44398</name>
</gene>
<dbReference type="Gene3D" id="3.30.70.870">
    <property type="entry name" value="Elongation Factor G (Translational Gtpase), domain 3"/>
    <property type="match status" value="1"/>
</dbReference>
<reference evidence="8" key="1">
    <citation type="submission" date="2023-10" db="EMBL/GenBank/DDBJ databases">
        <authorList>
            <person name="Chen Y."/>
            <person name="Shah S."/>
            <person name="Dougan E. K."/>
            <person name="Thang M."/>
            <person name="Chan C."/>
        </authorList>
    </citation>
    <scope>NUCLEOTIDE SEQUENCE [LARGE SCALE GENOMIC DNA]</scope>
</reference>
<dbReference type="Proteomes" id="UP001189429">
    <property type="component" value="Unassembled WGS sequence"/>
</dbReference>
<dbReference type="Pfam" id="PF00679">
    <property type="entry name" value="EFG_C"/>
    <property type="match status" value="1"/>
</dbReference>
<keyword evidence="1" id="KW-0547">Nucleotide-binding</keyword>
<keyword evidence="2" id="KW-0472">Membrane</keyword>
<name>A0ABN9U1M7_9DINO</name>
<keyword evidence="9" id="KW-1185">Reference proteome</keyword>
<dbReference type="InterPro" id="IPR035654">
    <property type="entry name" value="LepA_IV"/>
</dbReference>
<feature type="domain" description="Elongation factor EFG" evidence="6">
    <location>
        <begin position="122"/>
        <end position="207"/>
    </location>
</feature>
<dbReference type="Pfam" id="PF06421">
    <property type="entry name" value="LepA_C"/>
    <property type="match status" value="1"/>
</dbReference>
<dbReference type="Gene3D" id="3.30.70.240">
    <property type="match status" value="1"/>
</dbReference>
<dbReference type="InterPro" id="IPR013842">
    <property type="entry name" value="LepA_CTD"/>
</dbReference>
<dbReference type="EMBL" id="CAUYUJ010015333">
    <property type="protein sequence ID" value="CAK0852688.1"/>
    <property type="molecule type" value="Genomic_DNA"/>
</dbReference>
<keyword evidence="4" id="KW-0648">Protein biosynthesis</keyword>
<dbReference type="CDD" id="cd16260">
    <property type="entry name" value="EF4_III"/>
    <property type="match status" value="1"/>
</dbReference>
<dbReference type="Gene3D" id="3.30.70.2570">
    <property type="entry name" value="Elongation factor 4, C-terminal domain"/>
    <property type="match status" value="1"/>
</dbReference>
<evidence type="ECO:0000259" key="7">
    <source>
        <dbReference type="Pfam" id="PF06421"/>
    </source>
</evidence>
<evidence type="ECO:0000256" key="2">
    <source>
        <dbReference type="ARBA" id="ARBA00022792"/>
    </source>
</evidence>
<evidence type="ECO:0000259" key="6">
    <source>
        <dbReference type="Pfam" id="PF00679"/>
    </source>
</evidence>
<evidence type="ECO:0000256" key="4">
    <source>
        <dbReference type="ARBA" id="ARBA00022917"/>
    </source>
</evidence>
<dbReference type="InterPro" id="IPR035647">
    <property type="entry name" value="EFG_III/V"/>
</dbReference>